<protein>
    <submittedName>
        <fullName evidence="1">Uncharacterized protein</fullName>
    </submittedName>
</protein>
<comment type="caution">
    <text evidence="1">The sequence shown here is derived from an EMBL/GenBank/DDBJ whole genome shotgun (WGS) entry which is preliminary data.</text>
</comment>
<organism evidence="1 2">
    <name type="scientific">Leptospira stimsonii</name>
    <dbReference type="NCBI Taxonomy" id="2202203"/>
    <lineage>
        <taxon>Bacteria</taxon>
        <taxon>Pseudomonadati</taxon>
        <taxon>Spirochaetota</taxon>
        <taxon>Spirochaetia</taxon>
        <taxon>Leptospirales</taxon>
        <taxon>Leptospiraceae</taxon>
        <taxon>Leptospira</taxon>
    </lineage>
</organism>
<dbReference type="EMBL" id="QHCS01000006">
    <property type="protein sequence ID" value="RHX84152.1"/>
    <property type="molecule type" value="Genomic_DNA"/>
</dbReference>
<proteinExistence type="predicted"/>
<name>A0A8B3CL00_9LEPT</name>
<dbReference type="AlphaFoldDB" id="A0A8B3CL00"/>
<evidence type="ECO:0000313" key="1">
    <source>
        <dbReference type="EMBL" id="RHX84152.1"/>
    </source>
</evidence>
<reference evidence="2" key="1">
    <citation type="submission" date="2018-05" db="EMBL/GenBank/DDBJ databases">
        <title>Leptospira yasudae sp. nov. and Leptospira stimsonii sp. nov., two pathogenic species of the genus Leptospira isolated from environmental sources.</title>
        <authorList>
            <person name="Casanovas-Massana A."/>
            <person name="Hamond C."/>
            <person name="Santos L.A."/>
            <person name="Hacker K.P."/>
            <person name="Balassiano I."/>
            <person name="Medeiros M.A."/>
            <person name="Reis M.G."/>
            <person name="Ko A.I."/>
            <person name="Wunder E.A."/>
        </authorList>
    </citation>
    <scope>NUCLEOTIDE SEQUENCE [LARGE SCALE GENOMIC DNA]</scope>
    <source>
        <strain evidence="2">AMB6-RJ</strain>
    </source>
</reference>
<evidence type="ECO:0000313" key="2">
    <source>
        <dbReference type="Proteomes" id="UP000266669"/>
    </source>
</evidence>
<accession>A0A8B3CL00</accession>
<dbReference type="Proteomes" id="UP000266669">
    <property type="component" value="Unassembled WGS sequence"/>
</dbReference>
<gene>
    <name evidence="1" type="ORF">DLM78_18915</name>
</gene>
<sequence>MREGVPQKYDSEDVCFNSELCGFRKFGKTVGKNSAFASLNFRLRRRSGSKVDLFSRKGKQKFKCLFEKKRDSDS</sequence>